<keyword evidence="2" id="KW-1185">Reference proteome</keyword>
<dbReference type="Proteomes" id="UP000824596">
    <property type="component" value="Unassembled WGS sequence"/>
</dbReference>
<dbReference type="RefSeq" id="XP_044721444.1">
    <property type="nucleotide sequence ID" value="XM_044862830.1"/>
</dbReference>
<dbReference type="OrthoDB" id="5131008at2759"/>
<sequence length="144" mass="16918">MATWREKDLEKDLEKAEKGWAIAKKFSRERLERVNSWDGGRLEKAVEERYLVLETVCLFIHANIKCGQYRIPSRFWRELLTEHGIVVYPSAMTEDIDVHGMGLDMTFTEAYSGHIEMFDRCSEASHSPPCPMKYFREPPPEYQK</sequence>
<organism evidence="1 2">
    <name type="scientific">Hirsutella rhossiliensis</name>
    <dbReference type="NCBI Taxonomy" id="111463"/>
    <lineage>
        <taxon>Eukaryota</taxon>
        <taxon>Fungi</taxon>
        <taxon>Dikarya</taxon>
        <taxon>Ascomycota</taxon>
        <taxon>Pezizomycotina</taxon>
        <taxon>Sordariomycetes</taxon>
        <taxon>Hypocreomycetidae</taxon>
        <taxon>Hypocreales</taxon>
        <taxon>Ophiocordycipitaceae</taxon>
        <taxon>Hirsutella</taxon>
    </lineage>
</organism>
<name>A0A9P8SII7_9HYPO</name>
<gene>
    <name evidence="1" type="ORF">HRG_04359</name>
</gene>
<evidence type="ECO:0000313" key="2">
    <source>
        <dbReference type="Proteomes" id="UP000824596"/>
    </source>
</evidence>
<dbReference type="EMBL" id="JAIZPD010000004">
    <property type="protein sequence ID" value="KAH0963931.1"/>
    <property type="molecule type" value="Genomic_DNA"/>
</dbReference>
<dbReference type="AlphaFoldDB" id="A0A9P8SII7"/>
<accession>A0A9P8SII7</accession>
<evidence type="ECO:0000313" key="1">
    <source>
        <dbReference type="EMBL" id="KAH0963931.1"/>
    </source>
</evidence>
<proteinExistence type="predicted"/>
<comment type="caution">
    <text evidence="1">The sequence shown here is derived from an EMBL/GenBank/DDBJ whole genome shotgun (WGS) entry which is preliminary data.</text>
</comment>
<dbReference type="GeneID" id="68353488"/>
<reference evidence="1" key="1">
    <citation type="submission" date="2021-09" db="EMBL/GenBank/DDBJ databases">
        <title>A high-quality genome of the endoparasitic fungus Hirsutella rhossiliensis with a comparison of Hirsutella genomes reveals transposable elements contributing to genome size variation.</title>
        <authorList>
            <person name="Lin R."/>
            <person name="Jiao Y."/>
            <person name="Sun X."/>
            <person name="Ling J."/>
            <person name="Xie B."/>
            <person name="Cheng X."/>
        </authorList>
    </citation>
    <scope>NUCLEOTIDE SEQUENCE</scope>
    <source>
        <strain evidence="1">HR02</strain>
    </source>
</reference>
<protein>
    <submittedName>
        <fullName evidence="1">Uncharacterized protein</fullName>
    </submittedName>
</protein>